<reference evidence="3" key="1">
    <citation type="journal article" date="2014" name="Nat. Genet.">
        <title>Genome of the human hookworm Necator americanus.</title>
        <authorList>
            <person name="Tang Y.T."/>
            <person name="Gao X."/>
            <person name="Rosa B.A."/>
            <person name="Abubucker S."/>
            <person name="Hallsworth-Pepin K."/>
            <person name="Martin J."/>
            <person name="Tyagi R."/>
            <person name="Heizer E."/>
            <person name="Zhang X."/>
            <person name="Bhonagiri-Palsikar V."/>
            <person name="Minx P."/>
            <person name="Warren W.C."/>
            <person name="Wang Q."/>
            <person name="Zhan B."/>
            <person name="Hotez P.J."/>
            <person name="Sternberg P.W."/>
            <person name="Dougall A."/>
            <person name="Gaze S.T."/>
            <person name="Mulvenna J."/>
            <person name="Sotillo J."/>
            <person name="Ranganathan S."/>
            <person name="Rabelo E.M."/>
            <person name="Wilson R.K."/>
            <person name="Felgner P.L."/>
            <person name="Bethony J."/>
            <person name="Hawdon J.M."/>
            <person name="Gasser R.B."/>
            <person name="Loukas A."/>
            <person name="Mitreva M."/>
        </authorList>
    </citation>
    <scope>NUCLEOTIDE SEQUENCE [LARGE SCALE GENOMIC DNA]</scope>
</reference>
<dbReference type="Proteomes" id="UP000053676">
    <property type="component" value="Unassembled WGS sequence"/>
</dbReference>
<protein>
    <recommendedName>
        <fullName evidence="1">Endonuclease/exonuclease/phosphatase domain-containing protein</fullName>
    </recommendedName>
</protein>
<dbReference type="EMBL" id="KI669046">
    <property type="protein sequence ID" value="ETN69823.1"/>
    <property type="molecule type" value="Genomic_DNA"/>
</dbReference>
<feature type="domain" description="Endonuclease/exonuclease/phosphatase" evidence="1">
    <location>
        <begin position="4"/>
        <end position="101"/>
    </location>
</feature>
<dbReference type="KEGG" id="nai:NECAME_15072"/>
<dbReference type="SUPFAM" id="SSF56219">
    <property type="entry name" value="DNase I-like"/>
    <property type="match status" value="1"/>
</dbReference>
<sequence length="119" mass="13272">MTICTYNARTLSWTGHASDLMMQARNFKYDVIGLTEARRRHPLNAVYDTGEELFLGTCDSRGVGGVCVLVNTNMAINVDFFEQRTPLIGRPRMVIIGDFNAKIGSKRTLKKGNEETLTA</sequence>
<dbReference type="GeneID" id="25355099"/>
<dbReference type="AlphaFoldDB" id="W2SJW0"/>
<gene>
    <name evidence="2" type="ORF">NECAME_15072</name>
</gene>
<dbReference type="Pfam" id="PF03372">
    <property type="entry name" value="Exo_endo_phos"/>
    <property type="match status" value="1"/>
</dbReference>
<dbReference type="CTD" id="25355099"/>
<dbReference type="OMA" id="HASDLMM"/>
<evidence type="ECO:0000313" key="2">
    <source>
        <dbReference type="EMBL" id="ETN69823.1"/>
    </source>
</evidence>
<dbReference type="InterPro" id="IPR005135">
    <property type="entry name" value="Endo/exonuclease/phosphatase"/>
</dbReference>
<evidence type="ECO:0000313" key="3">
    <source>
        <dbReference type="Proteomes" id="UP000053676"/>
    </source>
</evidence>
<name>W2SJW0_NECAM</name>
<evidence type="ECO:0000259" key="1">
    <source>
        <dbReference type="Pfam" id="PF03372"/>
    </source>
</evidence>
<proteinExistence type="predicted"/>
<dbReference type="GO" id="GO:0003824">
    <property type="term" value="F:catalytic activity"/>
    <property type="evidence" value="ECO:0007669"/>
    <property type="project" value="InterPro"/>
</dbReference>
<keyword evidence="3" id="KW-1185">Reference proteome</keyword>
<dbReference type="OrthoDB" id="414666at2759"/>
<accession>W2SJW0</accession>
<organism evidence="2 3">
    <name type="scientific">Necator americanus</name>
    <name type="common">Human hookworm</name>
    <dbReference type="NCBI Taxonomy" id="51031"/>
    <lineage>
        <taxon>Eukaryota</taxon>
        <taxon>Metazoa</taxon>
        <taxon>Ecdysozoa</taxon>
        <taxon>Nematoda</taxon>
        <taxon>Chromadorea</taxon>
        <taxon>Rhabditida</taxon>
        <taxon>Rhabditina</taxon>
        <taxon>Rhabditomorpha</taxon>
        <taxon>Strongyloidea</taxon>
        <taxon>Ancylostomatidae</taxon>
        <taxon>Bunostominae</taxon>
        <taxon>Necator</taxon>
    </lineage>
</organism>
<dbReference type="InterPro" id="IPR036691">
    <property type="entry name" value="Endo/exonu/phosph_ase_sf"/>
</dbReference>